<dbReference type="GO" id="GO:0009103">
    <property type="term" value="P:lipopolysaccharide biosynthetic process"/>
    <property type="evidence" value="ECO:0007669"/>
    <property type="project" value="UniProtKB-ARBA"/>
</dbReference>
<dbReference type="RefSeq" id="WP_145903137.1">
    <property type="nucleotide sequence ID" value="NZ_BAAAMZ010000004.1"/>
</dbReference>
<evidence type="ECO:0000256" key="4">
    <source>
        <dbReference type="ARBA" id="ARBA00022679"/>
    </source>
</evidence>
<feature type="transmembrane region" description="Helical" evidence="8">
    <location>
        <begin position="297"/>
        <end position="320"/>
    </location>
</feature>
<evidence type="ECO:0000256" key="3">
    <source>
        <dbReference type="ARBA" id="ARBA00022676"/>
    </source>
</evidence>
<feature type="transmembrane region" description="Helical" evidence="8">
    <location>
        <begin position="327"/>
        <end position="343"/>
    </location>
</feature>
<evidence type="ECO:0000256" key="5">
    <source>
        <dbReference type="ARBA" id="ARBA00022692"/>
    </source>
</evidence>
<keyword evidence="4 10" id="KW-0808">Transferase</keyword>
<protein>
    <submittedName>
        <fullName evidence="10">Dolichyl-phosphate-mannose-protein mannosyltransferase</fullName>
    </submittedName>
</protein>
<dbReference type="AlphaFoldDB" id="A0A561UBV2"/>
<evidence type="ECO:0000256" key="2">
    <source>
        <dbReference type="ARBA" id="ARBA00022475"/>
    </source>
</evidence>
<proteinExistence type="predicted"/>
<dbReference type="InterPro" id="IPR003342">
    <property type="entry name" value="ArnT-like_N"/>
</dbReference>
<dbReference type="Pfam" id="PF02366">
    <property type="entry name" value="PMT"/>
    <property type="match status" value="1"/>
</dbReference>
<organism evidence="10 11">
    <name type="scientific">Kitasatospora viridis</name>
    <dbReference type="NCBI Taxonomy" id="281105"/>
    <lineage>
        <taxon>Bacteria</taxon>
        <taxon>Bacillati</taxon>
        <taxon>Actinomycetota</taxon>
        <taxon>Actinomycetes</taxon>
        <taxon>Kitasatosporales</taxon>
        <taxon>Streptomycetaceae</taxon>
        <taxon>Kitasatospora</taxon>
    </lineage>
</organism>
<dbReference type="InterPro" id="IPR050297">
    <property type="entry name" value="LipidA_mod_glycosyltrf_83"/>
</dbReference>
<keyword evidence="2" id="KW-1003">Cell membrane</keyword>
<dbReference type="PANTHER" id="PTHR33908">
    <property type="entry name" value="MANNOSYLTRANSFERASE YKCB-RELATED"/>
    <property type="match status" value="1"/>
</dbReference>
<reference evidence="10 11" key="1">
    <citation type="submission" date="2019-06" db="EMBL/GenBank/DDBJ databases">
        <title>Sequencing the genomes of 1000 actinobacteria strains.</title>
        <authorList>
            <person name="Klenk H.-P."/>
        </authorList>
    </citation>
    <scope>NUCLEOTIDE SEQUENCE [LARGE SCALE GENOMIC DNA]</scope>
    <source>
        <strain evidence="10 11">DSM 44826</strain>
    </source>
</reference>
<evidence type="ECO:0000256" key="7">
    <source>
        <dbReference type="ARBA" id="ARBA00023136"/>
    </source>
</evidence>
<keyword evidence="6 8" id="KW-1133">Transmembrane helix</keyword>
<evidence type="ECO:0000256" key="8">
    <source>
        <dbReference type="SAM" id="Phobius"/>
    </source>
</evidence>
<keyword evidence="7 8" id="KW-0472">Membrane</keyword>
<feature type="transmembrane region" description="Helical" evidence="8">
    <location>
        <begin position="39"/>
        <end position="57"/>
    </location>
</feature>
<evidence type="ECO:0000313" key="10">
    <source>
        <dbReference type="EMBL" id="TWF96835.1"/>
    </source>
</evidence>
<dbReference type="GO" id="GO:0006493">
    <property type="term" value="P:protein O-linked glycosylation"/>
    <property type="evidence" value="ECO:0007669"/>
    <property type="project" value="InterPro"/>
</dbReference>
<accession>A0A561UBV2</accession>
<feature type="transmembrane region" description="Helical" evidence="8">
    <location>
        <begin position="122"/>
        <end position="139"/>
    </location>
</feature>
<evidence type="ECO:0000256" key="1">
    <source>
        <dbReference type="ARBA" id="ARBA00004651"/>
    </source>
</evidence>
<feature type="domain" description="ArnT-like N-terminal" evidence="9">
    <location>
        <begin position="127"/>
        <end position="239"/>
    </location>
</feature>
<keyword evidence="3 10" id="KW-0328">Glycosyltransferase</keyword>
<dbReference type="PANTHER" id="PTHR33908:SF11">
    <property type="entry name" value="MEMBRANE PROTEIN"/>
    <property type="match status" value="1"/>
</dbReference>
<comment type="subcellular location">
    <subcellularLocation>
        <location evidence="1">Cell membrane</location>
        <topology evidence="1">Multi-pass membrane protein</topology>
    </subcellularLocation>
</comment>
<keyword evidence="11" id="KW-1185">Reference proteome</keyword>
<evidence type="ECO:0000313" key="11">
    <source>
        <dbReference type="Proteomes" id="UP000317940"/>
    </source>
</evidence>
<name>A0A561UBV2_9ACTN</name>
<dbReference type="GO" id="GO:0005886">
    <property type="term" value="C:plasma membrane"/>
    <property type="evidence" value="ECO:0007669"/>
    <property type="project" value="UniProtKB-SubCell"/>
</dbReference>
<feature type="transmembrane region" description="Helical" evidence="8">
    <location>
        <begin position="96"/>
        <end position="115"/>
    </location>
</feature>
<dbReference type="Proteomes" id="UP000317940">
    <property type="component" value="Unassembled WGS sequence"/>
</dbReference>
<feature type="transmembrane region" description="Helical" evidence="8">
    <location>
        <begin position="170"/>
        <end position="189"/>
    </location>
</feature>
<dbReference type="EMBL" id="VIWT01000001">
    <property type="protein sequence ID" value="TWF96835.1"/>
    <property type="molecule type" value="Genomic_DNA"/>
</dbReference>
<dbReference type="GO" id="GO:0016763">
    <property type="term" value="F:pentosyltransferase activity"/>
    <property type="evidence" value="ECO:0007669"/>
    <property type="project" value="TreeGrafter"/>
</dbReference>
<dbReference type="GO" id="GO:0000030">
    <property type="term" value="F:mannosyltransferase activity"/>
    <property type="evidence" value="ECO:0007669"/>
    <property type="project" value="InterPro"/>
</dbReference>
<dbReference type="OrthoDB" id="3207667at2"/>
<sequence>MATVVATVLQEERPDPALDPTAPAPRGRLARLASTRPDLLITLLLVAAVVLVQGLNIRNFPTVSDDEGTYLAQAWAIQHGHGLAHYSYWYDHPPLGWVQIAALSWIPALLWHGPLVVMNARVIMLPVSAAGSALVYLVARRIGLPRWSAALATVVFGLSPLSVTMQREIYLDNFAAVWMLGAFACALSPRKHLWHHIGAGVCAAVSVLSKETMVIAVPALLLALWRGSDKATRKFSLVGFLTAFGLLCAQYLLYATLKGELFPGPNHNSLIGAIEYQLGRGGSGDILRTGTVSNLTLHWWLVRDPLLIYTGAAASVLALAVRRLREVAVAGVLLIAVAFRPNGYLPAMYVIQVIPFMALAIAGVADAAVRGVLRLPLGRLARWHVTPRDVVAVLAIGLVGLAAPQWESGDETADTALSNDNYVAASNWIRANIPDPGHQRIVVDDAMWLDTVKDGFQPGLGAIWFYKVDLDPAVTKTLPHGWRDLDYVVLTSIIRQDPNGLPTVRAAIAHSTTVATFGTGDQQITIQKVNRDGSGQ</sequence>
<evidence type="ECO:0000259" key="9">
    <source>
        <dbReference type="Pfam" id="PF02366"/>
    </source>
</evidence>
<gene>
    <name evidence="10" type="ORF">FHX73_11608</name>
</gene>
<comment type="caution">
    <text evidence="10">The sequence shown here is derived from an EMBL/GenBank/DDBJ whole genome shotgun (WGS) entry which is preliminary data.</text>
</comment>
<evidence type="ECO:0000256" key="6">
    <source>
        <dbReference type="ARBA" id="ARBA00022989"/>
    </source>
</evidence>
<feature type="transmembrane region" description="Helical" evidence="8">
    <location>
        <begin position="237"/>
        <end position="257"/>
    </location>
</feature>
<keyword evidence="5 8" id="KW-0812">Transmembrane</keyword>